<protein>
    <submittedName>
        <fullName evidence="1">DUF2336 domain-containing protein</fullName>
    </submittedName>
</protein>
<dbReference type="Proteomes" id="UP001197214">
    <property type="component" value="Unassembled WGS sequence"/>
</dbReference>
<proteinExistence type="predicted"/>
<keyword evidence="2" id="KW-1185">Reference proteome</keyword>
<organism evidence="1 2">
    <name type="scientific">Stakelama flava</name>
    <dbReference type="NCBI Taxonomy" id="2860338"/>
    <lineage>
        <taxon>Bacteria</taxon>
        <taxon>Pseudomonadati</taxon>
        <taxon>Pseudomonadota</taxon>
        <taxon>Alphaproteobacteria</taxon>
        <taxon>Sphingomonadales</taxon>
        <taxon>Sphingomonadaceae</taxon>
        <taxon>Stakelama</taxon>
    </lineage>
</organism>
<gene>
    <name evidence="1" type="ORF">KY084_00260</name>
</gene>
<reference evidence="1 2" key="1">
    <citation type="submission" date="2021-07" db="EMBL/GenBank/DDBJ databases">
        <title>Stakelama flava sp. nov., a novel endophytic bacterium isolated from branch of Kandelia candel.</title>
        <authorList>
            <person name="Tuo L."/>
        </authorList>
    </citation>
    <scope>NUCLEOTIDE SEQUENCE [LARGE SCALE GENOMIC DNA]</scope>
    <source>
        <strain evidence="1 2">CBK3Z-3</strain>
    </source>
</reference>
<accession>A0ABS6XIM2</accession>
<dbReference type="RefSeq" id="WP_219236437.1">
    <property type="nucleotide sequence ID" value="NZ_JAHWZX010000001.1"/>
</dbReference>
<sequence>MSGHQVDTRDGRTLSADRLLAIAAAVLPCDLHGGGGMVGDLLLDDQQRLDERTRFVARNRLDAILSATSEEIRDHAAQLLESRGEGDLAKKLRSYDGAARLLRQAPAFRDNGLVAEILDSARLDLIGADLPVQAPADADEASLLAQLVDSSDRLVSSAAVAMLSADSRRRAMNDQHGLTGADLDAETYYRLVWLVAAALRLGGDTGAQSDPIALDHALIESARRSLAAHDEGERAEASAARLAQALDAKGDRLAALMEAALADRRIILFTALFARALHVPYRRTRALLLADPEFLWVALRALDFPRETLAGIGYALSEADKRRDVERFASHIDVVMALSRDDAIRAIAPDMLDDGYRDALTALGGKERA</sequence>
<name>A0ABS6XIM2_9SPHN</name>
<evidence type="ECO:0000313" key="1">
    <source>
        <dbReference type="EMBL" id="MBW4329310.1"/>
    </source>
</evidence>
<comment type="caution">
    <text evidence="1">The sequence shown here is derived from an EMBL/GenBank/DDBJ whole genome shotgun (WGS) entry which is preliminary data.</text>
</comment>
<dbReference type="EMBL" id="JAHWZX010000001">
    <property type="protein sequence ID" value="MBW4329310.1"/>
    <property type="molecule type" value="Genomic_DNA"/>
</dbReference>
<evidence type="ECO:0000313" key="2">
    <source>
        <dbReference type="Proteomes" id="UP001197214"/>
    </source>
</evidence>